<dbReference type="Proteomes" id="UP001056120">
    <property type="component" value="Linkage Group LG03"/>
</dbReference>
<keyword evidence="2" id="KW-1185">Reference proteome</keyword>
<evidence type="ECO:0000313" key="1">
    <source>
        <dbReference type="EMBL" id="KAI3821344.1"/>
    </source>
</evidence>
<gene>
    <name evidence="1" type="ORF">L1987_08910</name>
</gene>
<reference evidence="2" key="1">
    <citation type="journal article" date="2022" name="Mol. Ecol. Resour.">
        <title>The genomes of chicory, endive, great burdock and yacon provide insights into Asteraceae palaeo-polyploidization history and plant inulin production.</title>
        <authorList>
            <person name="Fan W."/>
            <person name="Wang S."/>
            <person name="Wang H."/>
            <person name="Wang A."/>
            <person name="Jiang F."/>
            <person name="Liu H."/>
            <person name="Zhao H."/>
            <person name="Xu D."/>
            <person name="Zhang Y."/>
        </authorList>
    </citation>
    <scope>NUCLEOTIDE SEQUENCE [LARGE SCALE GENOMIC DNA]</scope>
    <source>
        <strain evidence="2">cv. Yunnan</strain>
    </source>
</reference>
<evidence type="ECO:0000313" key="2">
    <source>
        <dbReference type="Proteomes" id="UP001056120"/>
    </source>
</evidence>
<comment type="caution">
    <text evidence="1">The sequence shown here is derived from an EMBL/GenBank/DDBJ whole genome shotgun (WGS) entry which is preliminary data.</text>
</comment>
<proteinExistence type="predicted"/>
<dbReference type="EMBL" id="CM042020">
    <property type="protein sequence ID" value="KAI3821344.1"/>
    <property type="molecule type" value="Genomic_DNA"/>
</dbReference>
<organism evidence="1 2">
    <name type="scientific">Smallanthus sonchifolius</name>
    <dbReference type="NCBI Taxonomy" id="185202"/>
    <lineage>
        <taxon>Eukaryota</taxon>
        <taxon>Viridiplantae</taxon>
        <taxon>Streptophyta</taxon>
        <taxon>Embryophyta</taxon>
        <taxon>Tracheophyta</taxon>
        <taxon>Spermatophyta</taxon>
        <taxon>Magnoliopsida</taxon>
        <taxon>eudicotyledons</taxon>
        <taxon>Gunneridae</taxon>
        <taxon>Pentapetalae</taxon>
        <taxon>asterids</taxon>
        <taxon>campanulids</taxon>
        <taxon>Asterales</taxon>
        <taxon>Asteraceae</taxon>
        <taxon>Asteroideae</taxon>
        <taxon>Heliantheae alliance</taxon>
        <taxon>Millerieae</taxon>
        <taxon>Smallanthus</taxon>
    </lineage>
</organism>
<accession>A0ACB9JMG3</accession>
<name>A0ACB9JMG3_9ASTR</name>
<reference evidence="1 2" key="2">
    <citation type="journal article" date="2022" name="Mol. Ecol. Resour.">
        <title>The genomes of chicory, endive, great burdock and yacon provide insights into Asteraceae paleo-polyploidization history and plant inulin production.</title>
        <authorList>
            <person name="Fan W."/>
            <person name="Wang S."/>
            <person name="Wang H."/>
            <person name="Wang A."/>
            <person name="Jiang F."/>
            <person name="Liu H."/>
            <person name="Zhao H."/>
            <person name="Xu D."/>
            <person name="Zhang Y."/>
        </authorList>
    </citation>
    <scope>NUCLEOTIDE SEQUENCE [LARGE SCALE GENOMIC DNA]</scope>
    <source>
        <strain evidence="2">cv. Yunnan</strain>
        <tissue evidence="1">Leaves</tissue>
    </source>
</reference>
<protein>
    <submittedName>
        <fullName evidence="1">Uncharacterized protein</fullName>
    </submittedName>
</protein>
<sequence>MGTTLGLVTWTVRMTLTSINGRLSLKEAMFIEIRWNVGCLGFALEVAGTLPELHRQIWSHISGGGGVTYLAVEGGARLEVVGDARPEVQGDGGEATAKLTTKLLRWVISQQRLPNTNQAGALIHAIRAIGEQLTVANPVAFFWAGNEDASLDFDVTALDEDDDEASDSCTGR</sequence>